<keyword evidence="9" id="KW-0012">Acyltransferase</keyword>
<evidence type="ECO:0000256" key="5">
    <source>
        <dbReference type="ARBA" id="ARBA00022679"/>
    </source>
</evidence>
<dbReference type="InterPro" id="IPR016039">
    <property type="entry name" value="Thiolase-like"/>
</dbReference>
<dbReference type="SUPFAM" id="SSF53901">
    <property type="entry name" value="Thiolase-like"/>
    <property type="match status" value="1"/>
</dbReference>
<dbReference type="InterPro" id="IPR013747">
    <property type="entry name" value="ACP_syn_III_C"/>
</dbReference>
<evidence type="ECO:0000259" key="11">
    <source>
        <dbReference type="Pfam" id="PF08545"/>
    </source>
</evidence>
<dbReference type="PANTHER" id="PTHR34069">
    <property type="entry name" value="3-OXOACYL-[ACYL-CARRIER-PROTEIN] SYNTHASE 3"/>
    <property type="match status" value="1"/>
</dbReference>
<dbReference type="GO" id="GO:0044550">
    <property type="term" value="P:secondary metabolite biosynthetic process"/>
    <property type="evidence" value="ECO:0007669"/>
    <property type="project" value="TreeGrafter"/>
</dbReference>
<dbReference type="InterPro" id="IPR013751">
    <property type="entry name" value="ACP_syn_III_N"/>
</dbReference>
<feature type="domain" description="Beta-ketoacyl-[acyl-carrier-protein] synthase III C-terminal" evidence="10">
    <location>
        <begin position="242"/>
        <end position="331"/>
    </location>
</feature>
<organism evidence="12">
    <name type="scientific">freshwater metagenome</name>
    <dbReference type="NCBI Taxonomy" id="449393"/>
    <lineage>
        <taxon>unclassified sequences</taxon>
        <taxon>metagenomes</taxon>
        <taxon>ecological metagenomes</taxon>
    </lineage>
</organism>
<gene>
    <name evidence="12" type="ORF">UFOPK1506_00274</name>
</gene>
<dbReference type="CDD" id="cd00830">
    <property type="entry name" value="KAS_III"/>
    <property type="match status" value="1"/>
</dbReference>
<feature type="domain" description="Beta-ketoacyl-[acyl-carrier-protein] synthase III N-terminal" evidence="11">
    <location>
        <begin position="116"/>
        <end position="192"/>
    </location>
</feature>
<evidence type="ECO:0000256" key="8">
    <source>
        <dbReference type="ARBA" id="ARBA00023160"/>
    </source>
</evidence>
<dbReference type="AlphaFoldDB" id="A0A6J6CAQ8"/>
<dbReference type="Pfam" id="PF08541">
    <property type="entry name" value="ACP_syn_III_C"/>
    <property type="match status" value="1"/>
</dbReference>
<keyword evidence="4" id="KW-0444">Lipid biosynthesis</keyword>
<name>A0A6J6CAQ8_9ZZZZ</name>
<sequence length="333" mass="34997">MVAIKSPSMQRHSKIMSVGVYRPRRSVPNSEIIAAIDSSDEWIKERSGIHARRIASDDESVVSMSVAAAKSALERAGISAEQLGAVICATVTYPFQTPSAATDIALQLGAPKVPAFDISAACAGFCYGVGIASDLVRAGTAEYVLLVGVEKLSDFTDPTDRGTAFIFADGAGAVIIGPSDTPGIGPMIWGSDATAREAIMMEPSWVDLRDPDSIGWPDIKMQGQAVFRWAVYQMAPVALEALSAAGISAEQLDAFIPHQANERIIDAMAKAMNLPERVAIARDIRNSGNTSAASIPLAMDALYQEGAIKSGDTALLIGFGAGLVYAAQVVQLP</sequence>
<evidence type="ECO:0000256" key="7">
    <source>
        <dbReference type="ARBA" id="ARBA00023098"/>
    </source>
</evidence>
<keyword evidence="7" id="KW-0443">Lipid metabolism</keyword>
<dbReference type="EMBL" id="CAEZSV010000030">
    <property type="protein sequence ID" value="CAB4548376.1"/>
    <property type="molecule type" value="Genomic_DNA"/>
</dbReference>
<keyword evidence="6" id="KW-0276">Fatty acid metabolism</keyword>
<reference evidence="12" key="1">
    <citation type="submission" date="2020-05" db="EMBL/GenBank/DDBJ databases">
        <authorList>
            <person name="Chiriac C."/>
            <person name="Salcher M."/>
            <person name="Ghai R."/>
            <person name="Kavagutti S V."/>
        </authorList>
    </citation>
    <scope>NUCLEOTIDE SEQUENCE</scope>
</reference>
<keyword evidence="5" id="KW-0808">Transferase</keyword>
<evidence type="ECO:0000256" key="6">
    <source>
        <dbReference type="ARBA" id="ARBA00022832"/>
    </source>
</evidence>
<dbReference type="GO" id="GO:0004315">
    <property type="term" value="F:3-oxoacyl-[acyl-carrier-protein] synthase activity"/>
    <property type="evidence" value="ECO:0007669"/>
    <property type="project" value="InterPro"/>
</dbReference>
<evidence type="ECO:0000256" key="4">
    <source>
        <dbReference type="ARBA" id="ARBA00022516"/>
    </source>
</evidence>
<dbReference type="Pfam" id="PF08545">
    <property type="entry name" value="ACP_syn_III"/>
    <property type="match status" value="1"/>
</dbReference>
<dbReference type="HAMAP" id="MF_01815">
    <property type="entry name" value="FabH"/>
    <property type="match status" value="1"/>
</dbReference>
<dbReference type="GO" id="GO:0006633">
    <property type="term" value="P:fatty acid biosynthetic process"/>
    <property type="evidence" value="ECO:0007669"/>
    <property type="project" value="UniProtKB-KW"/>
</dbReference>
<proteinExistence type="inferred from homology"/>
<evidence type="ECO:0000259" key="10">
    <source>
        <dbReference type="Pfam" id="PF08541"/>
    </source>
</evidence>
<accession>A0A6J6CAQ8</accession>
<evidence type="ECO:0000256" key="2">
    <source>
        <dbReference type="ARBA" id="ARBA00008642"/>
    </source>
</evidence>
<keyword evidence="3" id="KW-0963">Cytoplasm</keyword>
<dbReference type="InterPro" id="IPR004655">
    <property type="entry name" value="FabH"/>
</dbReference>
<dbReference type="PANTHER" id="PTHR34069:SF2">
    <property type="entry name" value="BETA-KETOACYL-[ACYL-CARRIER-PROTEIN] SYNTHASE III"/>
    <property type="match status" value="1"/>
</dbReference>
<evidence type="ECO:0000313" key="12">
    <source>
        <dbReference type="EMBL" id="CAB4548376.1"/>
    </source>
</evidence>
<keyword evidence="8" id="KW-0275">Fatty acid biosynthesis</keyword>
<protein>
    <submittedName>
        <fullName evidence="12">Unannotated protein</fullName>
    </submittedName>
</protein>
<evidence type="ECO:0000256" key="1">
    <source>
        <dbReference type="ARBA" id="ARBA00005189"/>
    </source>
</evidence>
<dbReference type="NCBIfam" id="NF006829">
    <property type="entry name" value="PRK09352.1"/>
    <property type="match status" value="1"/>
</dbReference>
<comment type="pathway">
    <text evidence="1">Lipid metabolism.</text>
</comment>
<dbReference type="NCBIfam" id="TIGR00747">
    <property type="entry name" value="fabH"/>
    <property type="match status" value="1"/>
</dbReference>
<comment type="similarity">
    <text evidence="2">Belongs to the thiolase-like superfamily. FabH family.</text>
</comment>
<dbReference type="Gene3D" id="3.40.47.10">
    <property type="match status" value="2"/>
</dbReference>
<evidence type="ECO:0000256" key="9">
    <source>
        <dbReference type="ARBA" id="ARBA00023315"/>
    </source>
</evidence>
<evidence type="ECO:0000256" key="3">
    <source>
        <dbReference type="ARBA" id="ARBA00022490"/>
    </source>
</evidence>